<evidence type="ECO:0000313" key="2">
    <source>
        <dbReference type="Proteomes" id="UP000325081"/>
    </source>
</evidence>
<keyword evidence="1" id="KW-0808">Transferase</keyword>
<protein>
    <submittedName>
        <fullName evidence="1">tRNA (Mo5U34)-methyltransferase</fullName>
    </submittedName>
</protein>
<dbReference type="AlphaFoldDB" id="A0A5A7PLA2"/>
<evidence type="ECO:0000313" key="1">
    <source>
        <dbReference type="EMBL" id="GER33653.1"/>
    </source>
</evidence>
<keyword evidence="2" id="KW-1185">Reference proteome</keyword>
<sequence length="168" mass="18326">MPPRQPPLCHLTENLCQFLALVNGRQSLVPHRRLNSVSARFSSLESESLVSRFSCWRTPVTKDPPTTPDTMAEQGGVSAGLARRGYWRRWPTGQAAIFNGWIIAAAAGLRQNFAVEEELRGGEFNGGGSELTISGSDAADDGGVAVDVREAQCRQERGDCATLKIRRK</sequence>
<reference evidence="2" key="1">
    <citation type="journal article" date="2019" name="Curr. Biol.">
        <title>Genome Sequence of Striga asiatica Provides Insight into the Evolution of Plant Parasitism.</title>
        <authorList>
            <person name="Yoshida S."/>
            <person name="Kim S."/>
            <person name="Wafula E.K."/>
            <person name="Tanskanen J."/>
            <person name="Kim Y.M."/>
            <person name="Honaas L."/>
            <person name="Yang Z."/>
            <person name="Spallek T."/>
            <person name="Conn C.E."/>
            <person name="Ichihashi Y."/>
            <person name="Cheong K."/>
            <person name="Cui S."/>
            <person name="Der J.P."/>
            <person name="Gundlach H."/>
            <person name="Jiao Y."/>
            <person name="Hori C."/>
            <person name="Ishida J.K."/>
            <person name="Kasahara H."/>
            <person name="Kiba T."/>
            <person name="Kim M.S."/>
            <person name="Koo N."/>
            <person name="Laohavisit A."/>
            <person name="Lee Y.H."/>
            <person name="Lumba S."/>
            <person name="McCourt P."/>
            <person name="Mortimer J.C."/>
            <person name="Mutuku J.M."/>
            <person name="Nomura T."/>
            <person name="Sasaki-Sekimoto Y."/>
            <person name="Seto Y."/>
            <person name="Wang Y."/>
            <person name="Wakatake T."/>
            <person name="Sakakibara H."/>
            <person name="Demura T."/>
            <person name="Yamaguchi S."/>
            <person name="Yoneyama K."/>
            <person name="Manabe R.I."/>
            <person name="Nelson D.C."/>
            <person name="Schulman A.H."/>
            <person name="Timko M.P."/>
            <person name="dePamphilis C.W."/>
            <person name="Choi D."/>
            <person name="Shirasu K."/>
        </authorList>
    </citation>
    <scope>NUCLEOTIDE SEQUENCE [LARGE SCALE GENOMIC DNA]</scope>
    <source>
        <strain evidence="2">cv. UVA1</strain>
    </source>
</reference>
<organism evidence="1 2">
    <name type="scientific">Striga asiatica</name>
    <name type="common">Asiatic witchweed</name>
    <name type="synonym">Buchnera asiatica</name>
    <dbReference type="NCBI Taxonomy" id="4170"/>
    <lineage>
        <taxon>Eukaryota</taxon>
        <taxon>Viridiplantae</taxon>
        <taxon>Streptophyta</taxon>
        <taxon>Embryophyta</taxon>
        <taxon>Tracheophyta</taxon>
        <taxon>Spermatophyta</taxon>
        <taxon>Magnoliopsida</taxon>
        <taxon>eudicotyledons</taxon>
        <taxon>Gunneridae</taxon>
        <taxon>Pentapetalae</taxon>
        <taxon>asterids</taxon>
        <taxon>lamiids</taxon>
        <taxon>Lamiales</taxon>
        <taxon>Orobanchaceae</taxon>
        <taxon>Buchnereae</taxon>
        <taxon>Striga</taxon>
    </lineage>
</organism>
<proteinExistence type="predicted"/>
<gene>
    <name evidence="1" type="ORF">STAS_09806</name>
</gene>
<comment type="caution">
    <text evidence="1">The sequence shown here is derived from an EMBL/GenBank/DDBJ whole genome shotgun (WGS) entry which is preliminary data.</text>
</comment>
<name>A0A5A7PLA2_STRAF</name>
<dbReference type="GO" id="GO:0032259">
    <property type="term" value="P:methylation"/>
    <property type="evidence" value="ECO:0007669"/>
    <property type="project" value="UniProtKB-KW"/>
</dbReference>
<dbReference type="Proteomes" id="UP000325081">
    <property type="component" value="Unassembled WGS sequence"/>
</dbReference>
<keyword evidence="1" id="KW-0489">Methyltransferase</keyword>
<dbReference type="EMBL" id="BKCP01004761">
    <property type="protein sequence ID" value="GER33653.1"/>
    <property type="molecule type" value="Genomic_DNA"/>
</dbReference>
<dbReference type="GO" id="GO:0008168">
    <property type="term" value="F:methyltransferase activity"/>
    <property type="evidence" value="ECO:0007669"/>
    <property type="project" value="UniProtKB-KW"/>
</dbReference>
<accession>A0A5A7PLA2</accession>